<feature type="transmembrane region" description="Helical" evidence="3">
    <location>
        <begin position="349"/>
        <end position="371"/>
    </location>
</feature>
<keyword evidence="3" id="KW-1133">Transmembrane helix</keyword>
<protein>
    <submittedName>
        <fullName evidence="5">NADH dehydrogenase</fullName>
    </submittedName>
</protein>
<feature type="transmembrane region" description="Helical" evidence="3">
    <location>
        <begin position="85"/>
        <end position="104"/>
    </location>
</feature>
<keyword evidence="6" id="KW-1185">Reference proteome</keyword>
<feature type="transmembrane region" description="Helical" evidence="3">
    <location>
        <begin position="276"/>
        <end position="301"/>
    </location>
</feature>
<dbReference type="OrthoDB" id="9768329at2"/>
<gene>
    <name evidence="5" type="ORF">BLTE_26130</name>
</gene>
<evidence type="ECO:0000256" key="3">
    <source>
        <dbReference type="SAM" id="Phobius"/>
    </source>
</evidence>
<reference evidence="5 6" key="1">
    <citation type="submission" date="2018-08" db="EMBL/GenBank/DDBJ databases">
        <title>Complete genome sequencing of Blastochloris tepida GI.</title>
        <authorList>
            <person name="Tsukatani Y."/>
            <person name="Mori H."/>
        </authorList>
    </citation>
    <scope>NUCLEOTIDE SEQUENCE [LARGE SCALE GENOMIC DNA]</scope>
    <source>
        <strain evidence="5 6">GI</strain>
    </source>
</reference>
<dbReference type="InterPro" id="IPR050616">
    <property type="entry name" value="CPA3_Na-H_Antiporter_A"/>
</dbReference>
<keyword evidence="3" id="KW-0472">Membrane</keyword>
<accession>A0A348G2Z5</accession>
<evidence type="ECO:0000259" key="4">
    <source>
        <dbReference type="Pfam" id="PF00361"/>
    </source>
</evidence>
<feature type="transmembrane region" description="Helical" evidence="3">
    <location>
        <begin position="250"/>
        <end position="270"/>
    </location>
</feature>
<dbReference type="RefSeq" id="WP_126401095.1">
    <property type="nucleotide sequence ID" value="NZ_AP018907.1"/>
</dbReference>
<organism evidence="5 6">
    <name type="scientific">Blastochloris tepida</name>
    <dbReference type="NCBI Taxonomy" id="2233851"/>
    <lineage>
        <taxon>Bacteria</taxon>
        <taxon>Pseudomonadati</taxon>
        <taxon>Pseudomonadota</taxon>
        <taxon>Alphaproteobacteria</taxon>
        <taxon>Hyphomicrobiales</taxon>
        <taxon>Blastochloridaceae</taxon>
        <taxon>Blastochloris</taxon>
    </lineage>
</organism>
<dbReference type="GO" id="GO:0016020">
    <property type="term" value="C:membrane"/>
    <property type="evidence" value="ECO:0007669"/>
    <property type="project" value="UniProtKB-SubCell"/>
</dbReference>
<dbReference type="Proteomes" id="UP000266934">
    <property type="component" value="Chromosome"/>
</dbReference>
<dbReference type="Pfam" id="PF00361">
    <property type="entry name" value="Proton_antipo_M"/>
    <property type="match status" value="1"/>
</dbReference>
<dbReference type="EMBL" id="AP018907">
    <property type="protein sequence ID" value="BBF93928.1"/>
    <property type="molecule type" value="Genomic_DNA"/>
</dbReference>
<feature type="transmembrane region" description="Helical" evidence="3">
    <location>
        <begin position="213"/>
        <end position="238"/>
    </location>
</feature>
<feature type="transmembrane region" description="Helical" evidence="3">
    <location>
        <begin position="41"/>
        <end position="65"/>
    </location>
</feature>
<dbReference type="KEGG" id="blag:BLTE_26130"/>
<dbReference type="PRINTS" id="PR01437">
    <property type="entry name" value="NUOXDRDTASE4"/>
</dbReference>
<evidence type="ECO:0000256" key="1">
    <source>
        <dbReference type="ARBA" id="ARBA00004127"/>
    </source>
</evidence>
<sequence length="504" mass="51287">MPAAVLDPGLLLVLAVMLPATGAVAALALPGRWAGRIAFGLWPLGLAVAVAVAWTVWVGGAPLHYAVGGWAPPLGLMLRADGPSALMLLIAAIVIGAAGLYARADLRPEPGASESRAATVFWTLMMSLWSALNAVALGGDLFNLYVALELLTFSAIPLVCLGGSAKTLQAALRYLVFALVGSVLYLLGTALLYGTYGTLDIVLLAGRTGPEPAAILACALMIAGLAAKTALFPLHLWLPPAHAGAPPAASAVLSGLVVKGSFFLIARLWFDVMPGLSTAMAANLIGALGAGAILAGSVMALRQARLKLMIAYSTVAQIGYLFLMVPLLFGVPQAEIAASAAWSGGWLQLASHALAKAAMFLAAGLIAEAAGHDRIHGLDGVGRAVPVAVLAFTLAGLSLVGLPPSGGFAAKWLLLSASVATGQWWWAAVMIAGGLLAAFYLFPVIGRAYADGTAAFARPRDARLREFVVLALAVAAALLGLSQLYPPGLLQIGLGIGLAGAGVP</sequence>
<feature type="transmembrane region" description="Helical" evidence="3">
    <location>
        <begin position="142"/>
        <end position="162"/>
    </location>
</feature>
<dbReference type="PANTHER" id="PTHR43373:SF1">
    <property type="entry name" value="NA(+)_H(+) ANTIPORTER SUBUNIT A"/>
    <property type="match status" value="1"/>
</dbReference>
<feature type="transmembrane region" description="Helical" evidence="3">
    <location>
        <begin position="424"/>
        <end position="446"/>
    </location>
</feature>
<dbReference type="PANTHER" id="PTHR43373">
    <property type="entry name" value="NA(+)/H(+) ANTIPORTER SUBUNIT"/>
    <property type="match status" value="1"/>
</dbReference>
<evidence type="ECO:0000313" key="6">
    <source>
        <dbReference type="Proteomes" id="UP000266934"/>
    </source>
</evidence>
<dbReference type="GO" id="GO:0008137">
    <property type="term" value="F:NADH dehydrogenase (ubiquinone) activity"/>
    <property type="evidence" value="ECO:0007669"/>
    <property type="project" value="InterPro"/>
</dbReference>
<proteinExistence type="predicted"/>
<evidence type="ECO:0000256" key="2">
    <source>
        <dbReference type="RuleBase" id="RU000320"/>
    </source>
</evidence>
<dbReference type="AlphaFoldDB" id="A0A348G2Z5"/>
<feature type="transmembrane region" description="Helical" evidence="3">
    <location>
        <begin position="383"/>
        <end position="404"/>
    </location>
</feature>
<feature type="transmembrane region" description="Helical" evidence="3">
    <location>
        <begin position="308"/>
        <end position="329"/>
    </location>
</feature>
<feature type="domain" description="NADH:quinone oxidoreductase/Mrp antiporter transmembrane" evidence="4">
    <location>
        <begin position="139"/>
        <end position="431"/>
    </location>
</feature>
<keyword evidence="2 3" id="KW-0812">Transmembrane</keyword>
<name>A0A348G2Z5_9HYPH</name>
<evidence type="ECO:0000313" key="5">
    <source>
        <dbReference type="EMBL" id="BBF93928.1"/>
    </source>
</evidence>
<feature type="transmembrane region" description="Helical" evidence="3">
    <location>
        <begin position="467"/>
        <end position="485"/>
    </location>
</feature>
<comment type="subcellular location">
    <subcellularLocation>
        <location evidence="1">Endomembrane system</location>
        <topology evidence="1">Multi-pass membrane protein</topology>
    </subcellularLocation>
    <subcellularLocation>
        <location evidence="2">Membrane</location>
        <topology evidence="2">Multi-pass membrane protein</topology>
    </subcellularLocation>
</comment>
<dbReference type="InterPro" id="IPR001750">
    <property type="entry name" value="ND/Mrp_TM"/>
</dbReference>
<dbReference type="GO" id="GO:0042773">
    <property type="term" value="P:ATP synthesis coupled electron transport"/>
    <property type="evidence" value="ECO:0007669"/>
    <property type="project" value="InterPro"/>
</dbReference>
<feature type="transmembrane region" description="Helical" evidence="3">
    <location>
        <begin position="116"/>
        <end position="136"/>
    </location>
</feature>
<dbReference type="GO" id="GO:0012505">
    <property type="term" value="C:endomembrane system"/>
    <property type="evidence" value="ECO:0007669"/>
    <property type="project" value="UniProtKB-SubCell"/>
</dbReference>
<feature type="transmembrane region" description="Helical" evidence="3">
    <location>
        <begin position="174"/>
        <end position="193"/>
    </location>
</feature>
<feature type="transmembrane region" description="Helical" evidence="3">
    <location>
        <begin position="12"/>
        <end position="29"/>
    </location>
</feature>
<dbReference type="InterPro" id="IPR003918">
    <property type="entry name" value="NADH_UbQ_OxRdtase"/>
</dbReference>